<evidence type="ECO:0000313" key="8">
    <source>
        <dbReference type="EMBL" id="CAK8685058.1"/>
    </source>
</evidence>
<dbReference type="InterPro" id="IPR020846">
    <property type="entry name" value="MFS_dom"/>
</dbReference>
<evidence type="ECO:0000256" key="6">
    <source>
        <dbReference type="SAM" id="Phobius"/>
    </source>
</evidence>
<comment type="similarity">
    <text evidence="2">Belongs to the major facilitator superfamily. MFSD6 family.</text>
</comment>
<feature type="transmembrane region" description="Helical" evidence="6">
    <location>
        <begin position="94"/>
        <end position="114"/>
    </location>
</feature>
<dbReference type="Gene3D" id="1.20.1250.20">
    <property type="entry name" value="MFS general substrate transporter like domains"/>
    <property type="match status" value="2"/>
</dbReference>
<feature type="transmembrane region" description="Helical" evidence="6">
    <location>
        <begin position="237"/>
        <end position="258"/>
    </location>
</feature>
<dbReference type="InterPro" id="IPR036259">
    <property type="entry name" value="MFS_trans_sf"/>
</dbReference>
<dbReference type="PROSITE" id="PS50850">
    <property type="entry name" value="MFS"/>
    <property type="match status" value="1"/>
</dbReference>
<keyword evidence="5 6" id="KW-0472">Membrane</keyword>
<dbReference type="PANTHER" id="PTHR16172">
    <property type="entry name" value="MAJOR FACILITATOR SUPERFAMILY DOMAIN-CONTAINING PROTEIN 6-LIKE"/>
    <property type="match status" value="1"/>
</dbReference>
<dbReference type="Proteomes" id="UP001642483">
    <property type="component" value="Unassembled WGS sequence"/>
</dbReference>
<gene>
    <name evidence="8" type="ORF">CVLEPA_LOCUS16217</name>
</gene>
<feature type="transmembrane region" description="Helical" evidence="6">
    <location>
        <begin position="33"/>
        <end position="53"/>
    </location>
</feature>
<sequence>MGETYGERESSGIGSNNLKQCFSINTAYLPLKVLYFLYLAGEASFLVFLSVFMRHLGLSTQQSGILFAVHRSLGIIASPVFGAVSDKTGRPKTVLIGLLLAASFTSLSLLSVPVQSYHQVVESVRLETHNTKEMNYNITAESMKNLTIQVKTEQYDITFWVSLSLLTVAAFFYTSPISIIEATTYKILGAKDKHNYGLQRLWGSIGFGIASLLSGYLKDFFTSFSDAATSNIQFIPSFGGAWLFWILSAVVVFKLPVANCLSEPILLRNIKGVITSQKFVSFLTLVAFFYGYALSLSYSYGYWLAEEKLNASSATLGIASLCGSLVDIPFFLGSGFLIQKCGHLSLLLFCQIIFAIRLYFLSIITKAWQFIILEAMRGINWGLMWPVACSYTVCISPKKLEATTMGIMYATTHGLGYSFGSLFGGYLFKAFGSEQMFFISFVLVLLSSVLYLLITLLVRVFFQKDTLSSEFVHCLFKNWTQTKYCVFNCVTTFKIFVLIHQDVQIDQNEELKKLSISGNHKLGPIEHRALREDESDKIQQQQNFITHETRAL</sequence>
<evidence type="ECO:0000313" key="9">
    <source>
        <dbReference type="Proteomes" id="UP001642483"/>
    </source>
</evidence>
<feature type="transmembrane region" description="Helical" evidence="6">
    <location>
        <begin position="406"/>
        <end position="426"/>
    </location>
</feature>
<organism evidence="8 9">
    <name type="scientific">Clavelina lepadiformis</name>
    <name type="common">Light-bulb sea squirt</name>
    <name type="synonym">Ascidia lepadiformis</name>
    <dbReference type="NCBI Taxonomy" id="159417"/>
    <lineage>
        <taxon>Eukaryota</taxon>
        <taxon>Metazoa</taxon>
        <taxon>Chordata</taxon>
        <taxon>Tunicata</taxon>
        <taxon>Ascidiacea</taxon>
        <taxon>Aplousobranchia</taxon>
        <taxon>Clavelinidae</taxon>
        <taxon>Clavelina</taxon>
    </lineage>
</organism>
<feature type="transmembrane region" description="Helical" evidence="6">
    <location>
        <begin position="201"/>
        <end position="217"/>
    </location>
</feature>
<keyword evidence="3 6" id="KW-0812">Transmembrane</keyword>
<evidence type="ECO:0000259" key="7">
    <source>
        <dbReference type="PROSITE" id="PS50850"/>
    </source>
</evidence>
<dbReference type="InterPro" id="IPR051717">
    <property type="entry name" value="MFS_MFSD6"/>
</dbReference>
<protein>
    <recommendedName>
        <fullName evidence="7">Major facilitator superfamily (MFS) profile domain-containing protein</fullName>
    </recommendedName>
</protein>
<feature type="transmembrane region" description="Helical" evidence="6">
    <location>
        <begin position="312"/>
        <end position="332"/>
    </location>
</feature>
<dbReference type="SUPFAM" id="SSF103473">
    <property type="entry name" value="MFS general substrate transporter"/>
    <property type="match status" value="1"/>
</dbReference>
<proteinExistence type="inferred from homology"/>
<evidence type="ECO:0000256" key="2">
    <source>
        <dbReference type="ARBA" id="ARBA00005241"/>
    </source>
</evidence>
<evidence type="ECO:0000256" key="5">
    <source>
        <dbReference type="ARBA" id="ARBA00023136"/>
    </source>
</evidence>
<feature type="transmembrane region" description="Helical" evidence="6">
    <location>
        <begin position="370"/>
        <end position="394"/>
    </location>
</feature>
<dbReference type="PANTHER" id="PTHR16172:SF2">
    <property type="entry name" value="MAJOR FACILITATOR SUPERFAMILY DOMAIN-CONTAINING PROTEIN 6"/>
    <property type="match status" value="1"/>
</dbReference>
<feature type="transmembrane region" description="Helical" evidence="6">
    <location>
        <begin position="438"/>
        <end position="462"/>
    </location>
</feature>
<dbReference type="Pfam" id="PF12832">
    <property type="entry name" value="MFS_1_like"/>
    <property type="match status" value="1"/>
</dbReference>
<comment type="caution">
    <text evidence="8">The sequence shown here is derived from an EMBL/GenBank/DDBJ whole genome shotgun (WGS) entry which is preliminary data.</text>
</comment>
<evidence type="ECO:0000256" key="1">
    <source>
        <dbReference type="ARBA" id="ARBA00004141"/>
    </source>
</evidence>
<keyword evidence="4 6" id="KW-1133">Transmembrane helix</keyword>
<comment type="subcellular location">
    <subcellularLocation>
        <location evidence="1">Membrane</location>
        <topology evidence="1">Multi-pass membrane protein</topology>
    </subcellularLocation>
</comment>
<feature type="transmembrane region" description="Helical" evidence="6">
    <location>
        <begin position="157"/>
        <end position="180"/>
    </location>
</feature>
<feature type="transmembrane region" description="Helical" evidence="6">
    <location>
        <begin position="344"/>
        <end position="364"/>
    </location>
</feature>
<feature type="transmembrane region" description="Helical" evidence="6">
    <location>
        <begin position="65"/>
        <end position="82"/>
    </location>
</feature>
<feature type="transmembrane region" description="Helical" evidence="6">
    <location>
        <begin position="279"/>
        <end position="300"/>
    </location>
</feature>
<evidence type="ECO:0000256" key="4">
    <source>
        <dbReference type="ARBA" id="ARBA00022989"/>
    </source>
</evidence>
<dbReference type="InterPro" id="IPR024989">
    <property type="entry name" value="MFS_assoc_dom"/>
</dbReference>
<reference evidence="8 9" key="1">
    <citation type="submission" date="2024-02" db="EMBL/GenBank/DDBJ databases">
        <authorList>
            <person name="Daric V."/>
            <person name="Darras S."/>
        </authorList>
    </citation>
    <scope>NUCLEOTIDE SEQUENCE [LARGE SCALE GENOMIC DNA]</scope>
</reference>
<dbReference type="EMBL" id="CAWYQH010000098">
    <property type="protein sequence ID" value="CAK8685058.1"/>
    <property type="molecule type" value="Genomic_DNA"/>
</dbReference>
<keyword evidence="9" id="KW-1185">Reference proteome</keyword>
<accession>A0ABP0FZN4</accession>
<name>A0ABP0FZN4_CLALP</name>
<evidence type="ECO:0000256" key="3">
    <source>
        <dbReference type="ARBA" id="ARBA00022692"/>
    </source>
</evidence>
<feature type="domain" description="Major facilitator superfamily (MFS) profile" evidence="7">
    <location>
        <begin position="279"/>
        <end position="552"/>
    </location>
</feature>